<dbReference type="Gene3D" id="2.40.330.10">
    <property type="entry name" value="DNA-binding pseudobarrel domain"/>
    <property type="match status" value="1"/>
</dbReference>
<evidence type="ECO:0000256" key="5">
    <source>
        <dbReference type="ARBA" id="ARBA00023242"/>
    </source>
</evidence>
<evidence type="ECO:0000256" key="1">
    <source>
        <dbReference type="ARBA" id="ARBA00004123"/>
    </source>
</evidence>
<evidence type="ECO:0000256" key="2">
    <source>
        <dbReference type="ARBA" id="ARBA00023015"/>
    </source>
</evidence>
<evidence type="ECO:0000256" key="4">
    <source>
        <dbReference type="ARBA" id="ARBA00023163"/>
    </source>
</evidence>
<name>A0ABQ5IQP9_9ASTR</name>
<dbReference type="EMBL" id="BQNB010021028">
    <property type="protein sequence ID" value="GJU02121.1"/>
    <property type="molecule type" value="Genomic_DNA"/>
</dbReference>
<dbReference type="SUPFAM" id="SSF101936">
    <property type="entry name" value="DNA-binding pseudobarrel domain"/>
    <property type="match status" value="1"/>
</dbReference>
<comment type="subcellular location">
    <subcellularLocation>
        <location evidence="1">Nucleus</location>
    </subcellularLocation>
</comment>
<dbReference type="Proteomes" id="UP001151760">
    <property type="component" value="Unassembled WGS sequence"/>
</dbReference>
<comment type="caution">
    <text evidence="6">The sequence shown here is derived from an EMBL/GenBank/DDBJ whole genome shotgun (WGS) entry which is preliminary data.</text>
</comment>
<evidence type="ECO:0000256" key="3">
    <source>
        <dbReference type="ARBA" id="ARBA00023125"/>
    </source>
</evidence>
<keyword evidence="2" id="KW-0805">Transcription regulation</keyword>
<keyword evidence="3 6" id="KW-0238">DNA-binding</keyword>
<evidence type="ECO:0000313" key="6">
    <source>
        <dbReference type="EMBL" id="GJU02121.1"/>
    </source>
</evidence>
<dbReference type="InterPro" id="IPR015300">
    <property type="entry name" value="DNA-bd_pseudobarrel_sf"/>
</dbReference>
<dbReference type="GO" id="GO:0003677">
    <property type="term" value="F:DNA binding"/>
    <property type="evidence" value="ECO:0007669"/>
    <property type="project" value="UniProtKB-KW"/>
</dbReference>
<keyword evidence="4" id="KW-0804">Transcription</keyword>
<reference evidence="6" key="2">
    <citation type="submission" date="2022-01" db="EMBL/GenBank/DDBJ databases">
        <authorList>
            <person name="Yamashiro T."/>
            <person name="Shiraishi A."/>
            <person name="Satake H."/>
            <person name="Nakayama K."/>
        </authorList>
    </citation>
    <scope>NUCLEOTIDE SEQUENCE</scope>
</reference>
<protein>
    <submittedName>
        <fullName evidence="6">DNA-binding pseudobarrel domain-containing protein</fullName>
    </submittedName>
</protein>
<gene>
    <name evidence="6" type="ORF">Tco_1112459</name>
</gene>
<keyword evidence="5" id="KW-0539">Nucleus</keyword>
<accession>A0ABQ5IQP9</accession>
<proteinExistence type="predicted"/>
<reference evidence="6" key="1">
    <citation type="journal article" date="2022" name="Int. J. Mol. Sci.">
        <title>Draft Genome of Tanacetum Coccineum: Genomic Comparison of Closely Related Tanacetum-Family Plants.</title>
        <authorList>
            <person name="Yamashiro T."/>
            <person name="Shiraishi A."/>
            <person name="Nakayama K."/>
            <person name="Satake H."/>
        </authorList>
    </citation>
    <scope>NUCLEOTIDE SEQUENCE</scope>
</reference>
<evidence type="ECO:0000313" key="7">
    <source>
        <dbReference type="Proteomes" id="UP001151760"/>
    </source>
</evidence>
<organism evidence="6 7">
    <name type="scientific">Tanacetum coccineum</name>
    <dbReference type="NCBI Taxonomy" id="301880"/>
    <lineage>
        <taxon>Eukaryota</taxon>
        <taxon>Viridiplantae</taxon>
        <taxon>Streptophyta</taxon>
        <taxon>Embryophyta</taxon>
        <taxon>Tracheophyta</taxon>
        <taxon>Spermatophyta</taxon>
        <taxon>Magnoliopsida</taxon>
        <taxon>eudicotyledons</taxon>
        <taxon>Gunneridae</taxon>
        <taxon>Pentapetalae</taxon>
        <taxon>asterids</taxon>
        <taxon>campanulids</taxon>
        <taxon>Asterales</taxon>
        <taxon>Asteraceae</taxon>
        <taxon>Asteroideae</taxon>
        <taxon>Anthemideae</taxon>
        <taxon>Anthemidinae</taxon>
        <taxon>Tanacetum</taxon>
    </lineage>
</organism>
<sequence>MIRHKIRIGLVFDNELELYDTEWIRFVKDSGYQNMATLHFIHENAHTFYVTGYEISGSESGGYDELLTRGRMTRCFARLGQNLFAGDFISDIESDRPNVTVNGNIFTVKYRLTHGNLDRTNLAFVQPIRAAENGLCLLFDTYVYRWAGHDRHFDESDTFYRPLLAHVTNKGRLTIPAEFVRKHELYTYDHAILHHRGVEFKVRLYIVKHQKKPHLKSHVIMKGKWNTISGECGFARNKMVRFKYVADVEDEDEVRLIDFPVRIPMFGIC</sequence>
<keyword evidence="7" id="KW-1185">Reference proteome</keyword>